<protein>
    <submittedName>
        <fullName evidence="1">Uncharacterized protein</fullName>
    </submittedName>
</protein>
<accession>A0ACB7HC42</accession>
<reference evidence="2" key="1">
    <citation type="journal article" date="2016" name="Nat. Biotechnol.">
        <title>Sequencing wild and cultivated cassava and related species reveals extensive interspecific hybridization and genetic diversity.</title>
        <authorList>
            <person name="Bredeson J.V."/>
            <person name="Lyons J.B."/>
            <person name="Prochnik S.E."/>
            <person name="Wu G.A."/>
            <person name="Ha C.M."/>
            <person name="Edsinger-Gonzales E."/>
            <person name="Grimwood J."/>
            <person name="Schmutz J."/>
            <person name="Rabbi I.Y."/>
            <person name="Egesi C."/>
            <person name="Nauluvula P."/>
            <person name="Lebot V."/>
            <person name="Ndunguru J."/>
            <person name="Mkamilo G."/>
            <person name="Bart R.S."/>
            <person name="Setter T.L."/>
            <person name="Gleadow R.M."/>
            <person name="Kulakow P."/>
            <person name="Ferguson M.E."/>
            <person name="Rounsley S."/>
            <person name="Rokhsar D.S."/>
        </authorList>
    </citation>
    <scope>NUCLEOTIDE SEQUENCE [LARGE SCALE GENOMIC DNA]</scope>
    <source>
        <strain evidence="2">cv. AM560-2</strain>
    </source>
</reference>
<dbReference type="Proteomes" id="UP000091857">
    <property type="component" value="Chromosome 8"/>
</dbReference>
<evidence type="ECO:0000313" key="1">
    <source>
        <dbReference type="EMBL" id="KAG8649614.1"/>
    </source>
</evidence>
<dbReference type="EMBL" id="CM004394">
    <property type="protein sequence ID" value="KAG8649614.1"/>
    <property type="molecule type" value="Genomic_DNA"/>
</dbReference>
<sequence length="91" mass="10732">MRCIAVKTTFSEETLKNVLQWISFVLRNFPPSKLSFQSHLESLRLKMVQFHQIQALPLEATMPNKFNQHLQSIDISVKINWMVCDDLRSRK</sequence>
<gene>
    <name evidence="1" type="ORF">MANES_08G110550v8</name>
</gene>
<evidence type="ECO:0000313" key="2">
    <source>
        <dbReference type="Proteomes" id="UP000091857"/>
    </source>
</evidence>
<comment type="caution">
    <text evidence="1">The sequence shown here is derived from an EMBL/GenBank/DDBJ whole genome shotgun (WGS) entry which is preliminary data.</text>
</comment>
<proteinExistence type="predicted"/>
<keyword evidence="2" id="KW-1185">Reference proteome</keyword>
<name>A0ACB7HC42_MANES</name>
<organism evidence="1 2">
    <name type="scientific">Manihot esculenta</name>
    <name type="common">Cassava</name>
    <name type="synonym">Jatropha manihot</name>
    <dbReference type="NCBI Taxonomy" id="3983"/>
    <lineage>
        <taxon>Eukaryota</taxon>
        <taxon>Viridiplantae</taxon>
        <taxon>Streptophyta</taxon>
        <taxon>Embryophyta</taxon>
        <taxon>Tracheophyta</taxon>
        <taxon>Spermatophyta</taxon>
        <taxon>Magnoliopsida</taxon>
        <taxon>eudicotyledons</taxon>
        <taxon>Gunneridae</taxon>
        <taxon>Pentapetalae</taxon>
        <taxon>rosids</taxon>
        <taxon>fabids</taxon>
        <taxon>Malpighiales</taxon>
        <taxon>Euphorbiaceae</taxon>
        <taxon>Crotonoideae</taxon>
        <taxon>Manihoteae</taxon>
        <taxon>Manihot</taxon>
    </lineage>
</organism>